<evidence type="ECO:0000259" key="2">
    <source>
        <dbReference type="Pfam" id="PF13406"/>
    </source>
</evidence>
<gene>
    <name evidence="3" type="ORF">H206_01507</name>
</gene>
<dbReference type="GO" id="GO:0009253">
    <property type="term" value="P:peptidoglycan catabolic process"/>
    <property type="evidence" value="ECO:0007669"/>
    <property type="project" value="TreeGrafter"/>
</dbReference>
<dbReference type="Pfam" id="PF13406">
    <property type="entry name" value="SLT_2"/>
    <property type="match status" value="1"/>
</dbReference>
<evidence type="ECO:0000256" key="1">
    <source>
        <dbReference type="SAM" id="Phobius"/>
    </source>
</evidence>
<keyword evidence="1" id="KW-0472">Membrane</keyword>
<evidence type="ECO:0000313" key="4">
    <source>
        <dbReference type="Proteomes" id="UP000287853"/>
    </source>
</evidence>
<dbReference type="AlphaFoldDB" id="A0A3S3QTL7"/>
<dbReference type="Gene3D" id="1.10.530.10">
    <property type="match status" value="1"/>
</dbReference>
<feature type="transmembrane region" description="Helical" evidence="1">
    <location>
        <begin position="40"/>
        <end position="60"/>
    </location>
</feature>
<dbReference type="PANTHER" id="PTHR30163:SF9">
    <property type="entry name" value="MEMBRANE-BOUND LYTIC MUREIN TRANSGLYCOSYLASE B"/>
    <property type="match status" value="1"/>
</dbReference>
<dbReference type="InterPro" id="IPR023346">
    <property type="entry name" value="Lysozyme-like_dom_sf"/>
</dbReference>
<feature type="transmembrane region" description="Helical" evidence="1">
    <location>
        <begin position="14"/>
        <end position="33"/>
    </location>
</feature>
<protein>
    <submittedName>
        <fullName evidence="3">Transglycosylase SLT domain-containing protein</fullName>
    </submittedName>
</protein>
<proteinExistence type="predicted"/>
<comment type="caution">
    <text evidence="3">The sequence shown here is derived from an EMBL/GenBank/DDBJ whole genome shotgun (WGS) entry which is preliminary data.</text>
</comment>
<organism evidence="3 4">
    <name type="scientific">Candidatus Electrothrix aarhusensis</name>
    <dbReference type="NCBI Taxonomy" id="1859131"/>
    <lineage>
        <taxon>Bacteria</taxon>
        <taxon>Pseudomonadati</taxon>
        <taxon>Thermodesulfobacteriota</taxon>
        <taxon>Desulfobulbia</taxon>
        <taxon>Desulfobulbales</taxon>
        <taxon>Desulfobulbaceae</taxon>
        <taxon>Candidatus Electrothrix</taxon>
    </lineage>
</organism>
<dbReference type="InterPro" id="IPR043426">
    <property type="entry name" value="MltB-like"/>
</dbReference>
<feature type="domain" description="Transglycosylase SLT" evidence="2">
    <location>
        <begin position="107"/>
        <end position="241"/>
    </location>
</feature>
<keyword evidence="1" id="KW-1133">Transmembrane helix</keyword>
<accession>A0A3S3QTL7</accession>
<dbReference type="SUPFAM" id="SSF53955">
    <property type="entry name" value="Lysozyme-like"/>
    <property type="match status" value="1"/>
</dbReference>
<sequence length="253" mass="28539">MISSGPSASSSTPLILFDPSFSFTLCLFFVRLIMKFCCGYSVYTLYYSLCITCLLFFFAATGEAEPKPTPAVPVKDDQVINLQQQKYKQLFQELEQEHKFQPAELDAVSFDGNDHCDLWNSVPDALASIANYMKLHGWVQGTPVYVELGNTLKDKQLIAAKEEGRKGRVPWDLVRAVQKTVQKKDIPPSPGGLPLSIISLELDPKKFDHAYRYVAGYPNFHTITEYNHSLFYGMAVSELAEQLKEKQALFSIF</sequence>
<dbReference type="EMBL" id="MTKO01000034">
    <property type="protein sequence ID" value="RWX47416.1"/>
    <property type="molecule type" value="Genomic_DNA"/>
</dbReference>
<evidence type="ECO:0000313" key="3">
    <source>
        <dbReference type="EMBL" id="RWX47416.1"/>
    </source>
</evidence>
<dbReference type="InterPro" id="IPR031304">
    <property type="entry name" value="SLT_2"/>
</dbReference>
<keyword evidence="1" id="KW-0812">Transmembrane</keyword>
<dbReference type="Proteomes" id="UP000287853">
    <property type="component" value="Unassembled WGS sequence"/>
</dbReference>
<name>A0A3S3QTL7_9BACT</name>
<dbReference type="PANTHER" id="PTHR30163">
    <property type="entry name" value="MEMBRANE-BOUND LYTIC MUREIN TRANSGLYCOSYLASE B"/>
    <property type="match status" value="1"/>
</dbReference>
<dbReference type="GO" id="GO:0008933">
    <property type="term" value="F:peptidoglycan lytic transglycosylase activity"/>
    <property type="evidence" value="ECO:0007669"/>
    <property type="project" value="TreeGrafter"/>
</dbReference>
<keyword evidence="4" id="KW-1185">Reference proteome</keyword>
<reference evidence="3 4" key="1">
    <citation type="submission" date="2017-01" db="EMBL/GenBank/DDBJ databases">
        <title>The cable genome- insights into the physiology and evolution of filamentous bacteria capable of sulfide oxidation via long distance electron transfer.</title>
        <authorList>
            <person name="Schreiber L."/>
            <person name="Bjerg J.T."/>
            <person name="Boggild A."/>
            <person name="Van De Vossenberg J."/>
            <person name="Meysman F."/>
            <person name="Nielsen L.P."/>
            <person name="Schramm A."/>
            <person name="Kjeldsen K.U."/>
        </authorList>
    </citation>
    <scope>NUCLEOTIDE SEQUENCE [LARGE SCALE GENOMIC DNA]</scope>
    <source>
        <strain evidence="3">MCF</strain>
    </source>
</reference>